<dbReference type="Pfam" id="PF01564">
    <property type="entry name" value="Spermine_synth"/>
    <property type="match status" value="1"/>
</dbReference>
<dbReference type="GO" id="GO:0006596">
    <property type="term" value="P:polyamine biosynthetic process"/>
    <property type="evidence" value="ECO:0007669"/>
    <property type="project" value="UniProtKB-KW"/>
</dbReference>
<evidence type="ECO:0000256" key="1">
    <source>
        <dbReference type="ARBA" id="ARBA00007867"/>
    </source>
</evidence>
<gene>
    <name evidence="5" type="ORF">S06H3_01065</name>
</gene>
<dbReference type="PROSITE" id="PS51006">
    <property type="entry name" value="PABS_2"/>
    <property type="match status" value="1"/>
</dbReference>
<organism evidence="5">
    <name type="scientific">marine sediment metagenome</name>
    <dbReference type="NCBI Taxonomy" id="412755"/>
    <lineage>
        <taxon>unclassified sequences</taxon>
        <taxon>metagenomes</taxon>
        <taxon>ecological metagenomes</taxon>
    </lineage>
</organism>
<dbReference type="CDD" id="cd02440">
    <property type="entry name" value="AdoMet_MTases"/>
    <property type="match status" value="1"/>
</dbReference>
<feature type="domain" description="PABS" evidence="4">
    <location>
        <begin position="1"/>
        <end position="238"/>
    </location>
</feature>
<sequence length="300" mass="33709">MSTQEQLVAICTARQMEAQIIKGRLESEGIPTLLSYESASLVYGLTIDGKIQSSEKDEFIYHEALVHPAMLAHPKPEKVFIAGGGEGCTLREVLAHKTVGKVVMVDIDEEVINICRRFLPSFHQNSFDDSRAELHFTDARKYLEGSEDKFDVIIIDLADPLAKGPARLLYTQEFYQIVKQGLEPDGIMSVQAESAGWTELQNFTAIANTLKTVFPIVRPYLAYIPSFNDEWGFISASENLDPAKLAPEEIDARISTRISKELKSYDGLTHQAMFILPKHIRRELAATKKIITDKEPIFTY</sequence>
<dbReference type="InterPro" id="IPR030374">
    <property type="entry name" value="PABS"/>
</dbReference>
<dbReference type="NCBIfam" id="NF037959">
    <property type="entry name" value="MFS_SpdSyn"/>
    <property type="match status" value="1"/>
</dbReference>
<protein>
    <recommendedName>
        <fullName evidence="4">PABS domain-containing protein</fullName>
    </recommendedName>
</protein>
<comment type="similarity">
    <text evidence="1">Belongs to the spermidine/spermine synthase family.</text>
</comment>
<evidence type="ECO:0000256" key="3">
    <source>
        <dbReference type="ARBA" id="ARBA00023115"/>
    </source>
</evidence>
<evidence type="ECO:0000256" key="2">
    <source>
        <dbReference type="ARBA" id="ARBA00022679"/>
    </source>
</evidence>
<accession>X1LNE5</accession>
<comment type="caution">
    <text evidence="5">The sequence shown here is derived from an EMBL/GenBank/DDBJ whole genome shotgun (WGS) entry which is preliminary data.</text>
</comment>
<dbReference type="FunFam" id="3.40.50.150:FF:000088">
    <property type="entry name" value="Polyamine aminopropyltransferase"/>
    <property type="match status" value="1"/>
</dbReference>
<dbReference type="AlphaFoldDB" id="X1LNE5"/>
<evidence type="ECO:0000259" key="4">
    <source>
        <dbReference type="PROSITE" id="PS51006"/>
    </source>
</evidence>
<dbReference type="GO" id="GO:0010487">
    <property type="term" value="F:thermospermine synthase activity"/>
    <property type="evidence" value="ECO:0007669"/>
    <property type="project" value="UniProtKB-ARBA"/>
</dbReference>
<evidence type="ECO:0000313" key="5">
    <source>
        <dbReference type="EMBL" id="GAH95658.1"/>
    </source>
</evidence>
<dbReference type="InterPro" id="IPR001045">
    <property type="entry name" value="Spermi_synthase"/>
</dbReference>
<dbReference type="HAMAP" id="MF_00198">
    <property type="entry name" value="Spermidine_synth"/>
    <property type="match status" value="1"/>
</dbReference>
<keyword evidence="3" id="KW-0620">Polyamine biosynthesis</keyword>
<reference evidence="5" key="1">
    <citation type="journal article" date="2014" name="Front. Microbiol.">
        <title>High frequency of phylogenetically diverse reductive dehalogenase-homologous genes in deep subseafloor sedimentary metagenomes.</title>
        <authorList>
            <person name="Kawai M."/>
            <person name="Futagami T."/>
            <person name="Toyoda A."/>
            <person name="Takaki Y."/>
            <person name="Nishi S."/>
            <person name="Hori S."/>
            <person name="Arai W."/>
            <person name="Tsubouchi T."/>
            <person name="Morono Y."/>
            <person name="Uchiyama I."/>
            <person name="Ito T."/>
            <person name="Fujiyama A."/>
            <person name="Inagaki F."/>
            <person name="Takami H."/>
        </authorList>
    </citation>
    <scope>NUCLEOTIDE SEQUENCE</scope>
    <source>
        <strain evidence="5">Expedition CK06-06</strain>
    </source>
</reference>
<dbReference type="EMBL" id="BARV01000245">
    <property type="protein sequence ID" value="GAH95658.1"/>
    <property type="molecule type" value="Genomic_DNA"/>
</dbReference>
<dbReference type="InterPro" id="IPR029063">
    <property type="entry name" value="SAM-dependent_MTases_sf"/>
</dbReference>
<dbReference type="SUPFAM" id="SSF53335">
    <property type="entry name" value="S-adenosyl-L-methionine-dependent methyltransferases"/>
    <property type="match status" value="1"/>
</dbReference>
<dbReference type="Gene3D" id="3.40.50.150">
    <property type="entry name" value="Vaccinia Virus protein VP39"/>
    <property type="match status" value="1"/>
</dbReference>
<proteinExistence type="inferred from homology"/>
<dbReference type="PANTHER" id="PTHR43317">
    <property type="entry name" value="THERMOSPERMINE SYNTHASE ACAULIS5"/>
    <property type="match status" value="1"/>
</dbReference>
<name>X1LNE5_9ZZZZ</name>
<dbReference type="PANTHER" id="PTHR43317:SF1">
    <property type="entry name" value="THERMOSPERMINE SYNTHASE ACAULIS5"/>
    <property type="match status" value="1"/>
</dbReference>
<keyword evidence="2" id="KW-0808">Transferase</keyword>